<dbReference type="EMBL" id="BART01011170">
    <property type="protein sequence ID" value="GAG81641.1"/>
    <property type="molecule type" value="Genomic_DNA"/>
</dbReference>
<organism evidence="2">
    <name type="scientific">marine sediment metagenome</name>
    <dbReference type="NCBI Taxonomy" id="412755"/>
    <lineage>
        <taxon>unclassified sequences</taxon>
        <taxon>metagenomes</taxon>
        <taxon>ecological metagenomes</taxon>
    </lineage>
</organism>
<dbReference type="InterPro" id="IPR019196">
    <property type="entry name" value="ABC_transp_unknown"/>
</dbReference>
<feature type="domain" description="ABC-type uncharacterised transport system" evidence="1">
    <location>
        <begin position="60"/>
        <end position="301"/>
    </location>
</feature>
<protein>
    <recommendedName>
        <fullName evidence="1">ABC-type uncharacterized transport system domain-containing protein</fullName>
    </recommendedName>
</protein>
<evidence type="ECO:0000313" key="2">
    <source>
        <dbReference type="EMBL" id="GAG81641.1"/>
    </source>
</evidence>
<feature type="non-terminal residue" evidence="2">
    <location>
        <position position="306"/>
    </location>
</feature>
<comment type="caution">
    <text evidence="2">The sequence shown here is derived from an EMBL/GenBank/DDBJ whole genome shotgun (WGS) entry which is preliminary data.</text>
</comment>
<dbReference type="Pfam" id="PF09822">
    <property type="entry name" value="ABC_transp_aux"/>
    <property type="match status" value="1"/>
</dbReference>
<reference evidence="2" key="1">
    <citation type="journal article" date="2014" name="Front. Microbiol.">
        <title>High frequency of phylogenetically diverse reductive dehalogenase-homologous genes in deep subseafloor sedimentary metagenomes.</title>
        <authorList>
            <person name="Kawai M."/>
            <person name="Futagami T."/>
            <person name="Toyoda A."/>
            <person name="Takaki Y."/>
            <person name="Nishi S."/>
            <person name="Hori S."/>
            <person name="Arai W."/>
            <person name="Tsubouchi T."/>
            <person name="Morono Y."/>
            <person name="Uchiyama I."/>
            <person name="Ito T."/>
            <person name="Fujiyama A."/>
            <person name="Inagaki F."/>
            <person name="Takami H."/>
        </authorList>
    </citation>
    <scope>NUCLEOTIDE SEQUENCE</scope>
    <source>
        <strain evidence="2">Expedition CK06-06</strain>
    </source>
</reference>
<feature type="non-terminal residue" evidence="2">
    <location>
        <position position="1"/>
    </location>
</feature>
<accession>X1CBG0</accession>
<name>X1CBG0_9ZZZZ</name>
<evidence type="ECO:0000259" key="1">
    <source>
        <dbReference type="Pfam" id="PF09822"/>
    </source>
</evidence>
<dbReference type="AlphaFoldDB" id="X1CBG0"/>
<proteinExistence type="predicted"/>
<sequence>SQKMIFPGMIMNYNGMEMTVNILENNPAQSAAQNLNNSIEGLEYKMIQAVQNLSVDTIYNIAFLEGHGELDEFSVGDITYELAKYYNVDRGVIGGKLNILDKYATLIIAKPELRFSEADKFVIDQYIMNGGRVLWLLDAVQVRSDSLQSAGSTAGLYRPLNLVDQLFKYGVRVNPKIVQDQQCSIIPINIALAGQQPRFSPVPWIYFPLLTPLNNHPVTKNLNLIKSEFINTLDTVSAIPSVKKKYLLFTSKFSRVISPPVRISLEEIKNPPAPKEFNVSHLPVAVLLEGSFESVFKNRPTDLYIG</sequence>
<gene>
    <name evidence="2" type="ORF">S01H4_23926</name>
</gene>